<feature type="transmembrane region" description="Helical" evidence="1">
    <location>
        <begin position="38"/>
        <end position="58"/>
    </location>
</feature>
<proteinExistence type="predicted"/>
<name>A0A2Z7C4E9_9LAMI</name>
<evidence type="ECO:0000256" key="1">
    <source>
        <dbReference type="SAM" id="Phobius"/>
    </source>
</evidence>
<keyword evidence="1" id="KW-0472">Membrane</keyword>
<accession>A0A2Z7C4E9</accession>
<dbReference type="AlphaFoldDB" id="A0A2Z7C4E9"/>
<dbReference type="EMBL" id="KQ999379">
    <property type="protein sequence ID" value="KZV41785.1"/>
    <property type="molecule type" value="Genomic_DNA"/>
</dbReference>
<organism evidence="2 3">
    <name type="scientific">Dorcoceras hygrometricum</name>
    <dbReference type="NCBI Taxonomy" id="472368"/>
    <lineage>
        <taxon>Eukaryota</taxon>
        <taxon>Viridiplantae</taxon>
        <taxon>Streptophyta</taxon>
        <taxon>Embryophyta</taxon>
        <taxon>Tracheophyta</taxon>
        <taxon>Spermatophyta</taxon>
        <taxon>Magnoliopsida</taxon>
        <taxon>eudicotyledons</taxon>
        <taxon>Gunneridae</taxon>
        <taxon>Pentapetalae</taxon>
        <taxon>asterids</taxon>
        <taxon>lamiids</taxon>
        <taxon>Lamiales</taxon>
        <taxon>Gesneriaceae</taxon>
        <taxon>Didymocarpoideae</taxon>
        <taxon>Trichosporeae</taxon>
        <taxon>Loxocarpinae</taxon>
        <taxon>Dorcoceras</taxon>
    </lineage>
</organism>
<evidence type="ECO:0000313" key="2">
    <source>
        <dbReference type="EMBL" id="KZV41785.1"/>
    </source>
</evidence>
<keyword evidence="1" id="KW-1133">Transmembrane helix</keyword>
<sequence length="110" mass="11928">MTDLCCSDFVVAAACGNCSSEADEVRMLSLYYGWNWHGYYVLAVYALHCCLCAGLTVALHTHYHFHSAVAAMTCCCCSIFLPGCEGGWQYRTLISLLGFVGFVSPHAPSG</sequence>
<gene>
    <name evidence="2" type="ORF">F511_36409</name>
</gene>
<reference evidence="2 3" key="1">
    <citation type="journal article" date="2015" name="Proc. Natl. Acad. Sci. U.S.A.">
        <title>The resurrection genome of Boea hygrometrica: A blueprint for survival of dehydration.</title>
        <authorList>
            <person name="Xiao L."/>
            <person name="Yang G."/>
            <person name="Zhang L."/>
            <person name="Yang X."/>
            <person name="Zhao S."/>
            <person name="Ji Z."/>
            <person name="Zhou Q."/>
            <person name="Hu M."/>
            <person name="Wang Y."/>
            <person name="Chen M."/>
            <person name="Xu Y."/>
            <person name="Jin H."/>
            <person name="Xiao X."/>
            <person name="Hu G."/>
            <person name="Bao F."/>
            <person name="Hu Y."/>
            <person name="Wan P."/>
            <person name="Li L."/>
            <person name="Deng X."/>
            <person name="Kuang T."/>
            <person name="Xiang C."/>
            <person name="Zhu J.K."/>
            <person name="Oliver M.J."/>
            <person name="He Y."/>
        </authorList>
    </citation>
    <scope>NUCLEOTIDE SEQUENCE [LARGE SCALE GENOMIC DNA]</scope>
    <source>
        <strain evidence="3">cv. XS01</strain>
    </source>
</reference>
<keyword evidence="3" id="KW-1185">Reference proteome</keyword>
<keyword evidence="1" id="KW-0812">Transmembrane</keyword>
<evidence type="ECO:0000313" key="3">
    <source>
        <dbReference type="Proteomes" id="UP000250235"/>
    </source>
</evidence>
<dbReference type="Proteomes" id="UP000250235">
    <property type="component" value="Unassembled WGS sequence"/>
</dbReference>
<protein>
    <submittedName>
        <fullName evidence="2">Uncharacterized protein</fullName>
    </submittedName>
</protein>